<dbReference type="AlphaFoldDB" id="A0A377AH00"/>
<proteinExistence type="predicted"/>
<evidence type="ECO:0000259" key="1">
    <source>
        <dbReference type="Pfam" id="PF12486"/>
    </source>
</evidence>
<name>A0A377AH00_ECOLX</name>
<dbReference type="InterPro" id="IPR021069">
    <property type="entry name" value="ImpA_C"/>
</dbReference>
<feature type="domain" description="ImpA C-terminal" evidence="1">
    <location>
        <begin position="2"/>
        <end position="87"/>
    </location>
</feature>
<dbReference type="Proteomes" id="UP000255543">
    <property type="component" value="Unassembled WGS sequence"/>
</dbReference>
<dbReference type="Pfam" id="PF12486">
    <property type="entry name" value="VasL"/>
    <property type="match status" value="1"/>
</dbReference>
<evidence type="ECO:0000313" key="2">
    <source>
        <dbReference type="EMBL" id="STL07295.1"/>
    </source>
</evidence>
<gene>
    <name evidence="2" type="ORF">NCTC8179_06618</name>
</gene>
<evidence type="ECO:0000313" key="3">
    <source>
        <dbReference type="Proteomes" id="UP000255543"/>
    </source>
</evidence>
<organism evidence="2 3">
    <name type="scientific">Escherichia coli</name>
    <dbReference type="NCBI Taxonomy" id="562"/>
    <lineage>
        <taxon>Bacteria</taxon>
        <taxon>Pseudomonadati</taxon>
        <taxon>Pseudomonadota</taxon>
        <taxon>Gammaproteobacteria</taxon>
        <taxon>Enterobacterales</taxon>
        <taxon>Enterobacteriaceae</taxon>
        <taxon>Escherichia</taxon>
    </lineage>
</organism>
<sequence>MNGYAQAQSQLQRLSAQLDALDERKGRYLTGSELKTAVYGIRQSLKEPPLEELLRQLEEQKQTGEVSPTLLTQIDTRLNQLLNRYVILLDTKVEQSQ</sequence>
<protein>
    <submittedName>
        <fullName evidence="2">ImpA-related N-terminal family protein</fullName>
    </submittedName>
</protein>
<reference evidence="2 3" key="1">
    <citation type="submission" date="2018-06" db="EMBL/GenBank/DDBJ databases">
        <authorList>
            <consortium name="Pathogen Informatics"/>
            <person name="Doyle S."/>
        </authorList>
    </citation>
    <scope>NUCLEOTIDE SEQUENCE [LARGE SCALE GENOMIC DNA]</scope>
    <source>
        <strain evidence="2 3">NCTC8179</strain>
    </source>
</reference>
<dbReference type="EMBL" id="UGEB01000001">
    <property type="protein sequence ID" value="STL07295.1"/>
    <property type="molecule type" value="Genomic_DNA"/>
</dbReference>
<accession>A0A377AH00</accession>